<dbReference type="PANTHER" id="PTHR11051:SF8">
    <property type="entry name" value="PROTEIN-GLUCOSYLGALACTOSYLHYDROXYLYSINE GLUCOSIDASE"/>
    <property type="match status" value="1"/>
</dbReference>
<dbReference type="EMBL" id="JANXLI010000002">
    <property type="protein sequence ID" value="MCZ2491324.1"/>
    <property type="molecule type" value="Genomic_DNA"/>
</dbReference>
<keyword evidence="3" id="KW-0808">Transferase</keyword>
<name>A0ABT4JLT6_9LACO</name>
<dbReference type="InterPro" id="IPR005195">
    <property type="entry name" value="Glyco_hydro_65_M"/>
</dbReference>
<dbReference type="Gene3D" id="1.50.10.10">
    <property type="match status" value="1"/>
</dbReference>
<comment type="caution">
    <text evidence="6">The sequence shown here is derived from an EMBL/GenBank/DDBJ whole genome shotgun (WGS) entry which is preliminary data.</text>
</comment>
<feature type="domain" description="Glycoside hydrolase family 65 central catalytic" evidence="4">
    <location>
        <begin position="305"/>
        <end position="655"/>
    </location>
</feature>
<organism evidence="6 7">
    <name type="scientific">Dellaglioa carnosa</name>
    <dbReference type="NCBI Taxonomy" id="2995136"/>
    <lineage>
        <taxon>Bacteria</taxon>
        <taxon>Bacillati</taxon>
        <taxon>Bacillota</taxon>
        <taxon>Bacilli</taxon>
        <taxon>Lactobacillales</taxon>
        <taxon>Lactobacillaceae</taxon>
        <taxon>Dellaglioa</taxon>
    </lineage>
</organism>
<dbReference type="InterPro" id="IPR012341">
    <property type="entry name" value="6hp_glycosidase-like_sf"/>
</dbReference>
<proteinExistence type="inferred from homology"/>
<dbReference type="SUPFAM" id="SSF48208">
    <property type="entry name" value="Six-hairpin glycosidases"/>
    <property type="match status" value="1"/>
</dbReference>
<dbReference type="PIRSF" id="PIRSF036289">
    <property type="entry name" value="Glycosyl_hydrolase_malt_phosph"/>
    <property type="match status" value="1"/>
</dbReference>
<dbReference type="Gene3D" id="2.60.420.10">
    <property type="entry name" value="Maltose phosphorylase, domain 3"/>
    <property type="match status" value="1"/>
</dbReference>
<evidence type="ECO:0000259" key="4">
    <source>
        <dbReference type="Pfam" id="PF03632"/>
    </source>
</evidence>
<evidence type="ECO:0000259" key="5">
    <source>
        <dbReference type="Pfam" id="PF03636"/>
    </source>
</evidence>
<dbReference type="InterPro" id="IPR008928">
    <property type="entry name" value="6-hairpin_glycosidase_sf"/>
</dbReference>
<dbReference type="Proteomes" id="UP001081467">
    <property type="component" value="Unassembled WGS sequence"/>
</dbReference>
<feature type="domain" description="Glycoside hydrolase family 65 N-terminal" evidence="5">
    <location>
        <begin position="17"/>
        <end position="214"/>
    </location>
</feature>
<evidence type="ECO:0000313" key="6">
    <source>
        <dbReference type="EMBL" id="MCZ2491324.1"/>
    </source>
</evidence>
<dbReference type="InterPro" id="IPR011013">
    <property type="entry name" value="Gal_mutarotase_sf_dom"/>
</dbReference>
<dbReference type="Gene3D" id="2.70.98.40">
    <property type="entry name" value="Glycoside hydrolase, family 65, N-terminal domain"/>
    <property type="match status" value="1"/>
</dbReference>
<sequence>MKNDFLLQMSDIQNTTPEYMETLFTLSNGHMGLRGSDLIQDIHKTGNPGTFVNGFYEKKPIIYGEWAYGYAENHQTIIKLPDIRGIILTVNGHRSDEEEWMIKKDTFMLNMAKGLIEESYQIQTINGESFRFSAESFTSFEHSEIYTSKYTISDSNFSGEIVIEKDLSVNKKSDHHSEVDDPRVASMKSDLTVEKYDERLEQLKTHKSQQSILFGQVNLVNGKANYKSLILDIKKNEKMTGYNFVIVSEILKQTKDRPAINELNRLINDLEYELLLKKQEEYFNEFWAVSDIELSGQDKLQKGIRFNLFQLFQNAGRNSTTNFAAKGLTGEGYEGHYFWDTEMYILPFFIYTQPDIAKSLLTYRSYVLPQAKKRAEKLHQKGALFAWRTIDGDEASAYYPAGTAQVHINADISHAFQLYERVTGDHQFMKETGAEVVFETARFWLSFGHFGNKEGQRQFCIDGVTGPDEYTALVNNNYYTNKMAQSNLSYAVELAGQYPEMITEFENSQWQDAARNMYLPYDEKKQIIKQDDSFLDKEVWPFEETPKENYPLLLHYHPMIIYKYQVSKQADGLLAPLLFPNDYDKEQIIRDYNYYEGVTTHDSSLSRSVFSILASRTGQKKKAYNYFMDTALMDIVDLQGNAKDGVHAANMGGSWLSLIYGFAGLSYQGSDLIIENNLPDEISNLAFTLNLRGNLIKIYLDNCKVRGKIIQKGKFIQLEELDNQLIVRFNK</sequence>
<gene>
    <name evidence="6" type="ORF">N0K80_04045</name>
</gene>
<evidence type="ECO:0000256" key="2">
    <source>
        <dbReference type="ARBA" id="ARBA00022676"/>
    </source>
</evidence>
<dbReference type="RefSeq" id="WP_269023856.1">
    <property type="nucleotide sequence ID" value="NZ_JANXKW010000002.1"/>
</dbReference>
<keyword evidence="6" id="KW-0378">Hydrolase</keyword>
<comment type="similarity">
    <text evidence="1">Belongs to the glycosyl hydrolase 65 family.</text>
</comment>
<dbReference type="Pfam" id="PF03632">
    <property type="entry name" value="Glyco_hydro_65m"/>
    <property type="match status" value="1"/>
</dbReference>
<evidence type="ECO:0000313" key="7">
    <source>
        <dbReference type="Proteomes" id="UP001081467"/>
    </source>
</evidence>
<keyword evidence="2" id="KW-0328">Glycosyltransferase</keyword>
<dbReference type="GO" id="GO:0016787">
    <property type="term" value="F:hydrolase activity"/>
    <property type="evidence" value="ECO:0007669"/>
    <property type="project" value="UniProtKB-KW"/>
</dbReference>
<reference evidence="6" key="1">
    <citation type="submission" date="2022-09" db="EMBL/GenBank/DDBJ databases">
        <title>Diversity of Dellaglioa algida.</title>
        <authorList>
            <person name="Matthias E."/>
            <person name="Werum V."/>
        </authorList>
    </citation>
    <scope>NUCLEOTIDE SEQUENCE</scope>
    <source>
        <strain evidence="6">TMW 2.2523</strain>
    </source>
</reference>
<accession>A0ABT4JLT6</accession>
<dbReference type="InterPro" id="IPR037018">
    <property type="entry name" value="GH65_N"/>
</dbReference>
<dbReference type="Pfam" id="PF03636">
    <property type="entry name" value="Glyco_hydro_65N"/>
    <property type="match status" value="1"/>
</dbReference>
<evidence type="ECO:0000256" key="1">
    <source>
        <dbReference type="ARBA" id="ARBA00006768"/>
    </source>
</evidence>
<dbReference type="InterPro" id="IPR005196">
    <property type="entry name" value="Glyco_hydro_65_N"/>
</dbReference>
<protein>
    <submittedName>
        <fullName evidence="6">Glycoside hydrolase family 65 protein</fullName>
    </submittedName>
</protein>
<keyword evidence="7" id="KW-1185">Reference proteome</keyword>
<dbReference type="PANTHER" id="PTHR11051">
    <property type="entry name" value="GLYCOSYL HYDROLASE-RELATED"/>
    <property type="match status" value="1"/>
</dbReference>
<dbReference type="SUPFAM" id="SSF74650">
    <property type="entry name" value="Galactose mutarotase-like"/>
    <property type="match status" value="1"/>
</dbReference>
<dbReference type="InterPro" id="IPR017045">
    <property type="entry name" value="Malt_Pase/Glycosyl_Hdrlase"/>
</dbReference>
<evidence type="ECO:0000256" key="3">
    <source>
        <dbReference type="ARBA" id="ARBA00022679"/>
    </source>
</evidence>